<accession>A0AAE0A2P1</accession>
<dbReference type="AlphaFoldDB" id="A0AAE0A2P1"/>
<gene>
    <name evidence="1" type="ORF">Dsin_022562</name>
</gene>
<protein>
    <recommendedName>
        <fullName evidence="3">Reverse transcriptase</fullName>
    </recommendedName>
</protein>
<organism evidence="1 2">
    <name type="scientific">Dipteronia sinensis</name>
    <dbReference type="NCBI Taxonomy" id="43782"/>
    <lineage>
        <taxon>Eukaryota</taxon>
        <taxon>Viridiplantae</taxon>
        <taxon>Streptophyta</taxon>
        <taxon>Embryophyta</taxon>
        <taxon>Tracheophyta</taxon>
        <taxon>Spermatophyta</taxon>
        <taxon>Magnoliopsida</taxon>
        <taxon>eudicotyledons</taxon>
        <taxon>Gunneridae</taxon>
        <taxon>Pentapetalae</taxon>
        <taxon>rosids</taxon>
        <taxon>malvids</taxon>
        <taxon>Sapindales</taxon>
        <taxon>Sapindaceae</taxon>
        <taxon>Hippocastanoideae</taxon>
        <taxon>Acereae</taxon>
        <taxon>Dipteronia</taxon>
    </lineage>
</organism>
<dbReference type="Proteomes" id="UP001281410">
    <property type="component" value="Unassembled WGS sequence"/>
</dbReference>
<name>A0AAE0A2P1_9ROSI</name>
<evidence type="ECO:0000313" key="1">
    <source>
        <dbReference type="EMBL" id="KAK3199147.1"/>
    </source>
</evidence>
<sequence length="236" mass="26333">MKGMNQALLAKVGWRILQHNNGIWCHLLKHKYLNNKSLTDPDLNKGVVCSSTWRGTAFGAKLISKGLKWRVRDGCQALFWLDNWVPKVGILREQATITLSEDTLSQTVLTNEQRCMRGMGLDASCPRCLSGVENIEHLLKGCMDSIGVWEDISKGITCSPTFLGNMDAWLSTNLRNNELSCKSLIFEEWDCSVKHVFREGNMLADGLAKLGHALDVGVYFFEDPPSAIAEVFANDV</sequence>
<evidence type="ECO:0008006" key="3">
    <source>
        <dbReference type="Google" id="ProtNLM"/>
    </source>
</evidence>
<comment type="caution">
    <text evidence="1">The sequence shown here is derived from an EMBL/GenBank/DDBJ whole genome shotgun (WGS) entry which is preliminary data.</text>
</comment>
<reference evidence="1" key="1">
    <citation type="journal article" date="2023" name="Plant J.">
        <title>Genome sequences and population genomics provide insights into the demographic history, inbreeding, and mutation load of two 'living fossil' tree species of Dipteronia.</title>
        <authorList>
            <person name="Feng Y."/>
            <person name="Comes H.P."/>
            <person name="Chen J."/>
            <person name="Zhu S."/>
            <person name="Lu R."/>
            <person name="Zhang X."/>
            <person name="Li P."/>
            <person name="Qiu J."/>
            <person name="Olsen K.M."/>
            <person name="Qiu Y."/>
        </authorList>
    </citation>
    <scope>NUCLEOTIDE SEQUENCE</scope>
    <source>
        <strain evidence="1">NBL</strain>
    </source>
</reference>
<proteinExistence type="predicted"/>
<dbReference type="EMBL" id="JANJYJ010000007">
    <property type="protein sequence ID" value="KAK3199147.1"/>
    <property type="molecule type" value="Genomic_DNA"/>
</dbReference>
<evidence type="ECO:0000313" key="2">
    <source>
        <dbReference type="Proteomes" id="UP001281410"/>
    </source>
</evidence>
<keyword evidence="2" id="KW-1185">Reference proteome</keyword>